<gene>
    <name evidence="1" type="ORF">HMPREF0581_0295</name>
</gene>
<accession>X8ISD6</accession>
<evidence type="ECO:0000313" key="2">
    <source>
        <dbReference type="Proteomes" id="UP000022645"/>
    </source>
</evidence>
<comment type="caution">
    <text evidence="1">The sequence shown here is derived from an EMBL/GenBank/DDBJ whole genome shotgun (WGS) entry which is preliminary data.</text>
</comment>
<organism evidence="1 2">
    <name type="scientific">Mogibacterium timidum ATCC 33093</name>
    <dbReference type="NCBI Taxonomy" id="1401079"/>
    <lineage>
        <taxon>Bacteria</taxon>
        <taxon>Bacillati</taxon>
        <taxon>Bacillota</taxon>
        <taxon>Clostridia</taxon>
        <taxon>Peptostreptococcales</taxon>
        <taxon>Anaerovoracaceae</taxon>
        <taxon>Mogibacterium</taxon>
    </lineage>
</organism>
<protein>
    <submittedName>
        <fullName evidence="1">Phage replisome organizer, N-terminal domain protein</fullName>
    </submittedName>
</protein>
<proteinExistence type="predicted"/>
<name>X8ISD6_9FIRM</name>
<dbReference type="Proteomes" id="UP000022645">
    <property type="component" value="Unassembled WGS sequence"/>
</dbReference>
<dbReference type="AlphaFoldDB" id="X8ISD6"/>
<reference evidence="1 2" key="1">
    <citation type="submission" date="2014-01" db="EMBL/GenBank/DDBJ databases">
        <authorList>
            <person name="Durkin A.S."/>
            <person name="McCorrison J."/>
            <person name="Torralba M."/>
            <person name="Gillis M."/>
            <person name="Haft D.H."/>
            <person name="Methe B."/>
            <person name="Sutton G."/>
            <person name="Nelson K.E."/>
        </authorList>
    </citation>
    <scope>NUCLEOTIDE SEQUENCE [LARGE SCALE GENOMIC DNA]</scope>
    <source>
        <strain evidence="1 2">ATCC 33093</strain>
    </source>
</reference>
<dbReference type="RefSeq" id="WP_036381210.1">
    <property type="nucleotide sequence ID" value="NZ_JALU01000020.1"/>
</dbReference>
<sequence>MNRGTDDVFIWYYRMVFSFFTEERMRNMKHVPMYGYQFIVIFLELCGLATPTKGRITIQGYSPGEIAPIICKDIGEDAEITMLALKYFTQQELIEVWLENGSTIIHIPFLNDKIGRRNKESEKRQARRLQQMERKANMLALQAGLEARIQKCQTYGLFENVYLTDEEKNELDNLFCNSDEIIKRVGLEKKRTGTSDIVETDYDLCLKKGKQIGKERI</sequence>
<evidence type="ECO:0000313" key="1">
    <source>
        <dbReference type="EMBL" id="EUC52094.1"/>
    </source>
</evidence>
<dbReference type="EMBL" id="JALU01000020">
    <property type="protein sequence ID" value="EUC52094.1"/>
    <property type="molecule type" value="Genomic_DNA"/>
</dbReference>